<evidence type="ECO:0000313" key="7">
    <source>
        <dbReference type="Proteomes" id="UP001527925"/>
    </source>
</evidence>
<dbReference type="PANTHER" id="PTHR45831">
    <property type="entry name" value="LD24721P"/>
    <property type="match status" value="1"/>
</dbReference>
<dbReference type="InterPro" id="IPR011990">
    <property type="entry name" value="TPR-like_helical_dom_sf"/>
</dbReference>
<dbReference type="SMART" id="SM00727">
    <property type="entry name" value="STI1"/>
    <property type="match status" value="2"/>
</dbReference>
<feature type="repeat" description="TPR" evidence="4">
    <location>
        <begin position="175"/>
        <end position="208"/>
    </location>
</feature>
<dbReference type="Gene3D" id="1.10.260.100">
    <property type="match status" value="1"/>
</dbReference>
<comment type="caution">
    <text evidence="6">The sequence shown here is derived from an EMBL/GenBank/DDBJ whole genome shotgun (WGS) entry which is preliminary data.</text>
</comment>
<reference evidence="6 7" key="1">
    <citation type="submission" date="2023-09" db="EMBL/GenBank/DDBJ databases">
        <title>Pangenome analysis of Batrachochytrium dendrobatidis and related Chytrids.</title>
        <authorList>
            <person name="Yacoub M.N."/>
            <person name="Stajich J.E."/>
            <person name="James T.Y."/>
        </authorList>
    </citation>
    <scope>NUCLEOTIDE SEQUENCE [LARGE SCALE GENOMIC DNA]</scope>
    <source>
        <strain evidence="6 7">JEL0888</strain>
    </source>
</reference>
<dbReference type="InterPro" id="IPR019734">
    <property type="entry name" value="TPR_rpt"/>
</dbReference>
<dbReference type="InterPro" id="IPR013105">
    <property type="entry name" value="TPR_2"/>
</dbReference>
<dbReference type="EMBL" id="JADGIZ020000003">
    <property type="protein sequence ID" value="KAL2919509.1"/>
    <property type="molecule type" value="Genomic_DNA"/>
</dbReference>
<proteinExistence type="inferred from homology"/>
<evidence type="ECO:0000256" key="2">
    <source>
        <dbReference type="ARBA" id="ARBA00022737"/>
    </source>
</evidence>
<dbReference type="Gene3D" id="1.25.40.10">
    <property type="entry name" value="Tetratricopeptide repeat domain"/>
    <property type="match status" value="1"/>
</dbReference>
<keyword evidence="2" id="KW-0677">Repeat</keyword>
<evidence type="ECO:0000256" key="1">
    <source>
        <dbReference type="ARBA" id="ARBA00008175"/>
    </source>
</evidence>
<protein>
    <submittedName>
        <fullName evidence="6">Small glutamine-rich tetratricopeptide repeat-containing protein 2</fullName>
    </submittedName>
</protein>
<feature type="domain" description="STI1" evidence="5">
    <location>
        <begin position="282"/>
        <end position="321"/>
    </location>
</feature>
<name>A0ABR4NIZ0_9FUNG</name>
<keyword evidence="7" id="KW-1185">Reference proteome</keyword>
<dbReference type="Gene3D" id="1.20.5.420">
    <property type="entry name" value="Immunoglobulin FC, subunit C"/>
    <property type="match status" value="1"/>
</dbReference>
<dbReference type="InterPro" id="IPR047150">
    <property type="entry name" value="SGT"/>
</dbReference>
<dbReference type="Proteomes" id="UP001527925">
    <property type="component" value="Unassembled WGS sequence"/>
</dbReference>
<gene>
    <name evidence="6" type="primary">sgt2</name>
    <name evidence="6" type="ORF">HK105_201156</name>
</gene>
<evidence type="ECO:0000313" key="6">
    <source>
        <dbReference type="EMBL" id="KAL2919509.1"/>
    </source>
</evidence>
<keyword evidence="3 4" id="KW-0802">TPR repeat</keyword>
<dbReference type="Pfam" id="PF16546">
    <property type="entry name" value="SGTA_dimer"/>
    <property type="match status" value="1"/>
</dbReference>
<dbReference type="SUPFAM" id="SSF48452">
    <property type="entry name" value="TPR-like"/>
    <property type="match status" value="1"/>
</dbReference>
<organism evidence="6 7">
    <name type="scientific">Polyrhizophydium stewartii</name>
    <dbReference type="NCBI Taxonomy" id="2732419"/>
    <lineage>
        <taxon>Eukaryota</taxon>
        <taxon>Fungi</taxon>
        <taxon>Fungi incertae sedis</taxon>
        <taxon>Chytridiomycota</taxon>
        <taxon>Chytridiomycota incertae sedis</taxon>
        <taxon>Chytridiomycetes</taxon>
        <taxon>Rhizophydiales</taxon>
        <taxon>Rhizophydiales incertae sedis</taxon>
        <taxon>Polyrhizophydium</taxon>
    </lineage>
</organism>
<dbReference type="PROSITE" id="PS50005">
    <property type="entry name" value="TPR"/>
    <property type="match status" value="1"/>
</dbReference>
<dbReference type="InterPro" id="IPR006636">
    <property type="entry name" value="STI1_HS-bd"/>
</dbReference>
<accession>A0ABR4NIZ0</accession>
<evidence type="ECO:0000256" key="3">
    <source>
        <dbReference type="ARBA" id="ARBA00022803"/>
    </source>
</evidence>
<dbReference type="SMART" id="SM00028">
    <property type="entry name" value="TPR"/>
    <property type="match status" value="3"/>
</dbReference>
<dbReference type="Pfam" id="PF13181">
    <property type="entry name" value="TPR_8"/>
    <property type="match status" value="1"/>
</dbReference>
<evidence type="ECO:0000256" key="4">
    <source>
        <dbReference type="PROSITE-ProRule" id="PRU00339"/>
    </source>
</evidence>
<dbReference type="InterPro" id="IPR032374">
    <property type="entry name" value="SGTA_dimer"/>
</dbReference>
<evidence type="ECO:0000259" key="5">
    <source>
        <dbReference type="SMART" id="SM00727"/>
    </source>
</evidence>
<comment type="similarity">
    <text evidence="1">Belongs to the SGT family.</text>
</comment>
<dbReference type="PANTHER" id="PTHR45831:SF2">
    <property type="entry name" value="LD24721P"/>
    <property type="match status" value="1"/>
</dbReference>
<feature type="domain" description="STI1" evidence="5">
    <location>
        <begin position="241"/>
        <end position="280"/>
    </location>
</feature>
<dbReference type="Pfam" id="PF07719">
    <property type="entry name" value="TPR_2"/>
    <property type="match status" value="1"/>
</dbReference>
<sequence length="327" mass="34614">MSDTKKKLAFAICQYLQDNIKDGTIKTDDVEGIEVAIQCIGEAFGVDPADAAQQEQYSIKPANLVSVFDVVLATQRKLSEKAEAAKAAAKATAEPAGPTPEQKKAKAEELKAAGNKLMAAKSYAEAIAKYTEAIELDGANAVYYANRAAAQSQAGDHHAAAADARKAIEIDPKYSKGYSRLGHALFCLGEYSESIEAYEDGLKIEPGNISMINAVKAATAKLETSPAPRAGPSAGGMPDLGGLDFASMMSNPDIMRMASQMMGNPQIAQMMNNPQIAQMMNNPQIAEMMKNPQIAQMAQSLMSDPDAMKSMLDNPALASMAAGLGKK</sequence>